<dbReference type="Proteomes" id="UP000005239">
    <property type="component" value="Unassembled WGS sequence"/>
</dbReference>
<evidence type="ECO:0000313" key="2">
    <source>
        <dbReference type="Proteomes" id="UP000005239"/>
    </source>
</evidence>
<protein>
    <submittedName>
        <fullName evidence="1">Uncharacterized protein</fullName>
    </submittedName>
</protein>
<accession>A0A8R1Z2X4</accession>
<organism evidence="1 2">
    <name type="scientific">Pristionchus pacificus</name>
    <name type="common">Parasitic nematode worm</name>
    <dbReference type="NCBI Taxonomy" id="54126"/>
    <lineage>
        <taxon>Eukaryota</taxon>
        <taxon>Metazoa</taxon>
        <taxon>Ecdysozoa</taxon>
        <taxon>Nematoda</taxon>
        <taxon>Chromadorea</taxon>
        <taxon>Rhabditida</taxon>
        <taxon>Rhabditina</taxon>
        <taxon>Diplogasteromorpha</taxon>
        <taxon>Diplogasteroidea</taxon>
        <taxon>Neodiplogasteridae</taxon>
        <taxon>Pristionchus</taxon>
    </lineage>
</organism>
<keyword evidence="2" id="KW-1185">Reference proteome</keyword>
<accession>A0A2A6BBT2</accession>
<evidence type="ECO:0000313" key="1">
    <source>
        <dbReference type="EnsemblMetazoa" id="PPA39625.1"/>
    </source>
</evidence>
<proteinExistence type="predicted"/>
<gene>
    <name evidence="1" type="primary">WBGene00277994</name>
</gene>
<sequence length="94" mass="10411">MLRSLERISFFGQFVRGNTETCKKGASCLYASAKFSPLVTVEITSCSRVRCKAIGRNNCGNITIKGVNKRGFIENVAEKFSKMKEIWKIVIGSG</sequence>
<name>A0A2A6BBT2_PRIPA</name>
<reference evidence="2" key="1">
    <citation type="journal article" date="2008" name="Nat. Genet.">
        <title>The Pristionchus pacificus genome provides a unique perspective on nematode lifestyle and parasitism.</title>
        <authorList>
            <person name="Dieterich C."/>
            <person name="Clifton S.W."/>
            <person name="Schuster L.N."/>
            <person name="Chinwalla A."/>
            <person name="Delehaunty K."/>
            <person name="Dinkelacker I."/>
            <person name="Fulton L."/>
            <person name="Fulton R."/>
            <person name="Godfrey J."/>
            <person name="Minx P."/>
            <person name="Mitreva M."/>
            <person name="Roeseler W."/>
            <person name="Tian H."/>
            <person name="Witte H."/>
            <person name="Yang S.P."/>
            <person name="Wilson R.K."/>
            <person name="Sommer R.J."/>
        </authorList>
    </citation>
    <scope>NUCLEOTIDE SEQUENCE [LARGE SCALE GENOMIC DNA]</scope>
    <source>
        <strain evidence="2">PS312</strain>
    </source>
</reference>
<dbReference type="AlphaFoldDB" id="A0A2A6BBT2"/>
<dbReference type="EnsemblMetazoa" id="PPA39625.1">
    <property type="protein sequence ID" value="PPA39625.1"/>
    <property type="gene ID" value="WBGene00277994"/>
</dbReference>
<reference evidence="1" key="2">
    <citation type="submission" date="2022-06" db="UniProtKB">
        <authorList>
            <consortium name="EnsemblMetazoa"/>
        </authorList>
    </citation>
    <scope>IDENTIFICATION</scope>
    <source>
        <strain evidence="1">PS312</strain>
    </source>
</reference>